<accession>A0ABX0Y479</accession>
<dbReference type="InterPro" id="IPR050415">
    <property type="entry name" value="MRET"/>
</dbReference>
<name>A0ABX0Y479_9ACTN</name>
<evidence type="ECO:0000256" key="5">
    <source>
        <dbReference type="ARBA" id="ARBA00022827"/>
    </source>
</evidence>
<evidence type="ECO:0000256" key="1">
    <source>
        <dbReference type="ARBA" id="ARBA00001974"/>
    </source>
</evidence>
<dbReference type="PRINTS" id="PR00409">
    <property type="entry name" value="PHDIOXRDTASE"/>
</dbReference>
<evidence type="ECO:0000256" key="4">
    <source>
        <dbReference type="ARBA" id="ARBA00022723"/>
    </source>
</evidence>
<dbReference type="InterPro" id="IPR036010">
    <property type="entry name" value="2Fe-2S_ferredoxin-like_sf"/>
</dbReference>
<dbReference type="InterPro" id="IPR001433">
    <property type="entry name" value="OxRdtase_FAD/NAD-bd"/>
</dbReference>
<feature type="domain" description="FAD-binding FR-type" evidence="10">
    <location>
        <begin position="110"/>
        <end position="213"/>
    </location>
</feature>
<evidence type="ECO:0000256" key="3">
    <source>
        <dbReference type="ARBA" id="ARBA00022714"/>
    </source>
</evidence>
<dbReference type="SUPFAM" id="SSF63380">
    <property type="entry name" value="Riboflavin synthase domain-like"/>
    <property type="match status" value="1"/>
</dbReference>
<dbReference type="PANTHER" id="PTHR47354:SF6">
    <property type="entry name" value="NADH OXIDOREDUCTASE HCR"/>
    <property type="match status" value="1"/>
</dbReference>
<keyword evidence="5" id="KW-0274">FAD</keyword>
<dbReference type="Pfam" id="PF00970">
    <property type="entry name" value="FAD_binding_6"/>
    <property type="match status" value="1"/>
</dbReference>
<dbReference type="SUPFAM" id="SSF54292">
    <property type="entry name" value="2Fe-2S ferredoxin-like"/>
    <property type="match status" value="1"/>
</dbReference>
<dbReference type="Pfam" id="PF00175">
    <property type="entry name" value="NAD_binding_1"/>
    <property type="match status" value="1"/>
</dbReference>
<comment type="cofactor">
    <cofactor evidence="1">
        <name>FAD</name>
        <dbReference type="ChEBI" id="CHEBI:57692"/>
    </cofactor>
</comment>
<evidence type="ECO:0000256" key="8">
    <source>
        <dbReference type="ARBA" id="ARBA00023014"/>
    </source>
</evidence>
<reference evidence="11 12" key="1">
    <citation type="submission" date="2020-03" db="EMBL/GenBank/DDBJ databases">
        <title>WGS of the type strain of Planosporangium spp.</title>
        <authorList>
            <person name="Thawai C."/>
        </authorList>
    </citation>
    <scope>NUCLEOTIDE SEQUENCE [LARGE SCALE GENOMIC DNA]</scope>
    <source>
        <strain evidence="11 12">TBRC 5610</strain>
    </source>
</reference>
<keyword evidence="3" id="KW-0001">2Fe-2S</keyword>
<keyword evidence="2" id="KW-0285">Flavoprotein</keyword>
<keyword evidence="7" id="KW-0408">Iron</keyword>
<feature type="region of interest" description="Disordered" evidence="9">
    <location>
        <begin position="1"/>
        <end position="25"/>
    </location>
</feature>
<proteinExistence type="predicted"/>
<dbReference type="Gene3D" id="2.40.30.10">
    <property type="entry name" value="Translation factors"/>
    <property type="match status" value="1"/>
</dbReference>
<dbReference type="CDD" id="cd06216">
    <property type="entry name" value="FNR_iron_sulfur_binding_2"/>
    <property type="match status" value="1"/>
</dbReference>
<keyword evidence="4" id="KW-0479">Metal-binding</keyword>
<dbReference type="InterPro" id="IPR039261">
    <property type="entry name" value="FNR_nucleotide-bd"/>
</dbReference>
<dbReference type="Gene3D" id="3.10.20.30">
    <property type="match status" value="1"/>
</dbReference>
<dbReference type="InterPro" id="IPR008333">
    <property type="entry name" value="Cbr1-like_FAD-bd_dom"/>
</dbReference>
<evidence type="ECO:0000256" key="6">
    <source>
        <dbReference type="ARBA" id="ARBA00023002"/>
    </source>
</evidence>
<keyword evidence="8" id="KW-0411">Iron-sulfur</keyword>
<dbReference type="InterPro" id="IPR012675">
    <property type="entry name" value="Beta-grasp_dom_sf"/>
</dbReference>
<dbReference type="PANTHER" id="PTHR47354">
    <property type="entry name" value="NADH OXIDOREDUCTASE HCR"/>
    <property type="match status" value="1"/>
</dbReference>
<dbReference type="Proteomes" id="UP000722989">
    <property type="component" value="Unassembled WGS sequence"/>
</dbReference>
<organism evidence="11 12">
    <name type="scientific">Planosporangium thailandense</name>
    <dbReference type="NCBI Taxonomy" id="765197"/>
    <lineage>
        <taxon>Bacteria</taxon>
        <taxon>Bacillati</taxon>
        <taxon>Actinomycetota</taxon>
        <taxon>Actinomycetes</taxon>
        <taxon>Micromonosporales</taxon>
        <taxon>Micromonosporaceae</taxon>
        <taxon>Planosporangium</taxon>
    </lineage>
</organism>
<dbReference type="InterPro" id="IPR017938">
    <property type="entry name" value="Riboflavin_synthase-like_b-brl"/>
</dbReference>
<keyword evidence="6" id="KW-0560">Oxidoreductase</keyword>
<comment type="caution">
    <text evidence="11">The sequence shown here is derived from an EMBL/GenBank/DDBJ whole genome shotgun (WGS) entry which is preliminary data.</text>
</comment>
<gene>
    <name evidence="11" type="ORF">HC031_26315</name>
</gene>
<dbReference type="EMBL" id="JAATVY010000027">
    <property type="protein sequence ID" value="NJC73206.1"/>
    <property type="molecule type" value="Genomic_DNA"/>
</dbReference>
<evidence type="ECO:0000256" key="2">
    <source>
        <dbReference type="ARBA" id="ARBA00022630"/>
    </source>
</evidence>
<dbReference type="InterPro" id="IPR001041">
    <property type="entry name" value="2Fe-2S_ferredoxin-type"/>
</dbReference>
<evidence type="ECO:0000313" key="12">
    <source>
        <dbReference type="Proteomes" id="UP000722989"/>
    </source>
</evidence>
<protein>
    <submittedName>
        <fullName evidence="11">Ferredoxin reductase</fullName>
    </submittedName>
</protein>
<evidence type="ECO:0000256" key="7">
    <source>
        <dbReference type="ARBA" id="ARBA00023004"/>
    </source>
</evidence>
<evidence type="ECO:0000259" key="10">
    <source>
        <dbReference type="PROSITE" id="PS51384"/>
    </source>
</evidence>
<dbReference type="InterPro" id="IPR017927">
    <property type="entry name" value="FAD-bd_FR_type"/>
</dbReference>
<dbReference type="SUPFAM" id="SSF52343">
    <property type="entry name" value="Ferredoxin reductase-like, C-terminal NADP-linked domain"/>
    <property type="match status" value="1"/>
</dbReference>
<keyword evidence="12" id="KW-1185">Reference proteome</keyword>
<sequence length="429" mass="45865">MRPPVPDPGGAVRTTGPSESSVPDPVLRAAPDLSTGIWLDTGYVGVGSAPREGGCRLAVASNPSSGAVVEGAGREGRLAVRRRLLEAIGWLTTPLLPDDYLGLVNPLWSARQLRGRVEAVLAETVDTATLVIRPGRGWAGHRAGQYVRVGVDLDGVRHWRSYSLSSPPERADGRITITVKADPTGLVSRYLVHQIAPGTVVHLGPAQGEFTLPEPPLGRLLFLTAGSGITPVAAMLRGLVAHGWMPDVVLVHSAPTPAEVIFGAELRALAARCAGLRLYERHTRTAGRLTVPQLRRVCPDWRRRHTWACGPAGMLDEVERHWRRAGIGDRLHVERFRSIVTAGGDGGRVRFVASGRQVDADGVTPLLVVGENAGVLMPSGCRMGICYSCVARLRAGRVRDLRTGREYGDEGELVQTCVSAAAGLVEIDL</sequence>
<dbReference type="Pfam" id="PF00111">
    <property type="entry name" value="Fer2"/>
    <property type="match status" value="1"/>
</dbReference>
<dbReference type="CDD" id="cd00207">
    <property type="entry name" value="fer2"/>
    <property type="match status" value="1"/>
</dbReference>
<evidence type="ECO:0000313" key="11">
    <source>
        <dbReference type="EMBL" id="NJC73206.1"/>
    </source>
</evidence>
<dbReference type="PROSITE" id="PS51384">
    <property type="entry name" value="FAD_FR"/>
    <property type="match status" value="1"/>
</dbReference>
<dbReference type="Gene3D" id="3.40.50.80">
    <property type="entry name" value="Nucleotide-binding domain of ferredoxin-NADP reductase (FNR) module"/>
    <property type="match status" value="1"/>
</dbReference>
<evidence type="ECO:0000256" key="9">
    <source>
        <dbReference type="SAM" id="MobiDB-lite"/>
    </source>
</evidence>